<comment type="caution">
    <text evidence="1">The sequence shown here is derived from an EMBL/GenBank/DDBJ whole genome shotgun (WGS) entry which is preliminary data.</text>
</comment>
<dbReference type="EMBL" id="QBMN01000001">
    <property type="protein sequence ID" value="PZO45779.1"/>
    <property type="molecule type" value="Genomic_DNA"/>
</dbReference>
<evidence type="ECO:0000313" key="1">
    <source>
        <dbReference type="EMBL" id="PZO45779.1"/>
    </source>
</evidence>
<evidence type="ECO:0000313" key="2">
    <source>
        <dbReference type="Proteomes" id="UP000249081"/>
    </source>
</evidence>
<accession>A0A2W4WV76</accession>
<protein>
    <submittedName>
        <fullName evidence="1">Hemerythrin HHE cation-binding protein</fullName>
    </submittedName>
</protein>
<reference evidence="2" key="1">
    <citation type="submission" date="2018-04" db="EMBL/GenBank/DDBJ databases">
        <authorList>
            <person name="Cornet L."/>
        </authorList>
    </citation>
    <scope>NUCLEOTIDE SEQUENCE [LARGE SCALE GENOMIC DNA]</scope>
</reference>
<name>A0A2W4WV76_9CYAN</name>
<dbReference type="AlphaFoldDB" id="A0A2W4WV76"/>
<dbReference type="Proteomes" id="UP000249081">
    <property type="component" value="Unassembled WGS sequence"/>
</dbReference>
<reference evidence="1 2" key="2">
    <citation type="submission" date="2018-06" db="EMBL/GenBank/DDBJ databases">
        <title>Metagenomic assembly of (sub)arctic Cyanobacteria and their associated microbiome from non-axenic cultures.</title>
        <authorList>
            <person name="Baurain D."/>
        </authorList>
    </citation>
    <scope>NUCLEOTIDE SEQUENCE [LARGE SCALE GENOMIC DNA]</scope>
    <source>
        <strain evidence="1">ULC041bin1</strain>
    </source>
</reference>
<sequence length="181" mass="19811">MTTLATKLADLKLFQTVLIDSEQKLMAATSDRTIRERLEGMLKSDRENLGNIEEAVTKLGSAAAPRDITQKHAEAVIKMMAGSELSPYDKFFQLELLKHQQVMTGLVLHKVGQTLSDTLQDAMEPLNKVNFENRAHQEVLKGVLYFVGTREIAGQEPDMGLWASVEQGIAALKGAIGSAAS</sequence>
<proteinExistence type="predicted"/>
<gene>
    <name evidence="1" type="ORF">DCF17_00045</name>
</gene>
<organism evidence="1 2">
    <name type="scientific">Shackletoniella antarctica</name>
    <dbReference type="NCBI Taxonomy" id="268115"/>
    <lineage>
        <taxon>Bacteria</taxon>
        <taxon>Bacillati</taxon>
        <taxon>Cyanobacteriota</taxon>
        <taxon>Cyanophyceae</taxon>
        <taxon>Oculatellales</taxon>
        <taxon>Oculatellaceae</taxon>
        <taxon>Shackletoniella</taxon>
    </lineage>
</organism>